<evidence type="ECO:0000313" key="19">
    <source>
        <dbReference type="EMBL" id="GER39790.1"/>
    </source>
</evidence>
<evidence type="ECO:0000256" key="6">
    <source>
        <dbReference type="ARBA" id="ARBA00022622"/>
    </source>
</evidence>
<dbReference type="GO" id="GO:0005886">
    <property type="term" value="C:plasma membrane"/>
    <property type="evidence" value="ECO:0007669"/>
    <property type="project" value="UniProtKB-SubCell"/>
</dbReference>
<dbReference type="InterPro" id="IPR000490">
    <property type="entry name" value="Glyco_hydro_17"/>
</dbReference>
<evidence type="ECO:0000256" key="15">
    <source>
        <dbReference type="RuleBase" id="RU004335"/>
    </source>
</evidence>
<dbReference type="InterPro" id="IPR012946">
    <property type="entry name" value="X8"/>
</dbReference>
<evidence type="ECO:0000256" key="9">
    <source>
        <dbReference type="ARBA" id="ARBA00022821"/>
    </source>
</evidence>
<keyword evidence="10" id="KW-0472">Membrane</keyword>
<evidence type="ECO:0000256" key="16">
    <source>
        <dbReference type="RuleBase" id="RU004336"/>
    </source>
</evidence>
<dbReference type="Pfam" id="PF07983">
    <property type="entry name" value="X8"/>
    <property type="match status" value="1"/>
</dbReference>
<evidence type="ECO:0000256" key="3">
    <source>
        <dbReference type="ARBA" id="ARBA00008773"/>
    </source>
</evidence>
<dbReference type="PROSITE" id="PS00587">
    <property type="entry name" value="GLYCOSYL_HYDROL_F17"/>
    <property type="match status" value="1"/>
</dbReference>
<protein>
    <recommendedName>
        <fullName evidence="4">glucan endo-1,3-beta-D-glucosidase</fullName>
        <ecNumber evidence="4">3.2.1.39</ecNumber>
    </recommendedName>
</protein>
<evidence type="ECO:0000256" key="12">
    <source>
        <dbReference type="ARBA" id="ARBA00023180"/>
    </source>
</evidence>
<evidence type="ECO:0000256" key="5">
    <source>
        <dbReference type="ARBA" id="ARBA00022475"/>
    </source>
</evidence>
<evidence type="ECO:0000256" key="10">
    <source>
        <dbReference type="ARBA" id="ARBA00023136"/>
    </source>
</evidence>
<keyword evidence="9" id="KW-0611">Plant defense</keyword>
<reference evidence="20" key="1">
    <citation type="journal article" date="2019" name="Curr. Biol.">
        <title>Genome Sequence of Striga asiatica Provides Insight into the Evolution of Plant Parasitism.</title>
        <authorList>
            <person name="Yoshida S."/>
            <person name="Kim S."/>
            <person name="Wafula E.K."/>
            <person name="Tanskanen J."/>
            <person name="Kim Y.M."/>
            <person name="Honaas L."/>
            <person name="Yang Z."/>
            <person name="Spallek T."/>
            <person name="Conn C.E."/>
            <person name="Ichihashi Y."/>
            <person name="Cheong K."/>
            <person name="Cui S."/>
            <person name="Der J.P."/>
            <person name="Gundlach H."/>
            <person name="Jiao Y."/>
            <person name="Hori C."/>
            <person name="Ishida J.K."/>
            <person name="Kasahara H."/>
            <person name="Kiba T."/>
            <person name="Kim M.S."/>
            <person name="Koo N."/>
            <person name="Laohavisit A."/>
            <person name="Lee Y.H."/>
            <person name="Lumba S."/>
            <person name="McCourt P."/>
            <person name="Mortimer J.C."/>
            <person name="Mutuku J.M."/>
            <person name="Nomura T."/>
            <person name="Sasaki-Sekimoto Y."/>
            <person name="Seto Y."/>
            <person name="Wang Y."/>
            <person name="Wakatake T."/>
            <person name="Sakakibara H."/>
            <person name="Demura T."/>
            <person name="Yamaguchi S."/>
            <person name="Yoneyama K."/>
            <person name="Manabe R.I."/>
            <person name="Nelson D.C."/>
            <person name="Schulman A.H."/>
            <person name="Timko M.P."/>
            <person name="dePamphilis C.W."/>
            <person name="Choi D."/>
            <person name="Shirasu K."/>
        </authorList>
    </citation>
    <scope>NUCLEOTIDE SEQUENCE [LARGE SCALE GENOMIC DNA]</scope>
    <source>
        <strain evidence="20">cv. UVA1</strain>
    </source>
</reference>
<dbReference type="Proteomes" id="UP000325081">
    <property type="component" value="Unassembled WGS sequence"/>
</dbReference>
<dbReference type="GO" id="GO:0042973">
    <property type="term" value="F:glucan endo-1,3-beta-D-glucosidase activity"/>
    <property type="evidence" value="ECO:0007669"/>
    <property type="project" value="UniProtKB-EC"/>
</dbReference>
<evidence type="ECO:0000256" key="4">
    <source>
        <dbReference type="ARBA" id="ARBA00012780"/>
    </source>
</evidence>
<feature type="signal peptide" evidence="17">
    <location>
        <begin position="1"/>
        <end position="30"/>
    </location>
</feature>
<keyword evidence="8 16" id="KW-0378">Hydrolase</keyword>
<dbReference type="PANTHER" id="PTHR32227">
    <property type="entry name" value="GLUCAN ENDO-1,3-BETA-GLUCOSIDASE BG1-RELATED-RELATED"/>
    <property type="match status" value="1"/>
</dbReference>
<evidence type="ECO:0000259" key="18">
    <source>
        <dbReference type="SMART" id="SM00768"/>
    </source>
</evidence>
<evidence type="ECO:0000313" key="20">
    <source>
        <dbReference type="Proteomes" id="UP000325081"/>
    </source>
</evidence>
<proteinExistence type="inferred from homology"/>
<dbReference type="GO" id="GO:0006952">
    <property type="term" value="P:defense response"/>
    <property type="evidence" value="ECO:0007669"/>
    <property type="project" value="UniProtKB-KW"/>
</dbReference>
<comment type="caution">
    <text evidence="19">The sequence shown here is derived from an EMBL/GenBank/DDBJ whole genome shotgun (WGS) entry which is preliminary data.</text>
</comment>
<accession>A0A5A7Q3S2</accession>
<comment type="subcellular location">
    <subcellularLocation>
        <location evidence="2">Cell membrane</location>
        <topology evidence="2">Lipid-anchor</topology>
        <topology evidence="2">GPI-anchor</topology>
    </subcellularLocation>
</comment>
<dbReference type="SMART" id="SM00768">
    <property type="entry name" value="X8"/>
    <property type="match status" value="1"/>
</dbReference>
<keyword evidence="7 17" id="KW-0732">Signal</keyword>
<dbReference type="FunFam" id="1.20.58.1040:FF:000002">
    <property type="entry name" value="Glucan endo-1,3-beta-glucosidase 8"/>
    <property type="match status" value="1"/>
</dbReference>
<name>A0A5A7Q3S2_STRAF</name>
<gene>
    <name evidence="19" type="ORF">STAS_16414</name>
</gene>
<evidence type="ECO:0000256" key="17">
    <source>
        <dbReference type="SAM" id="SignalP"/>
    </source>
</evidence>
<evidence type="ECO:0000256" key="11">
    <source>
        <dbReference type="ARBA" id="ARBA00023157"/>
    </source>
</evidence>
<dbReference type="InterPro" id="IPR017853">
    <property type="entry name" value="GH"/>
</dbReference>
<dbReference type="InterPro" id="IPR044965">
    <property type="entry name" value="Glyco_hydro_17_plant"/>
</dbReference>
<evidence type="ECO:0000256" key="8">
    <source>
        <dbReference type="ARBA" id="ARBA00022801"/>
    </source>
</evidence>
<dbReference type="SUPFAM" id="SSF51445">
    <property type="entry name" value="(Trans)glycosidases"/>
    <property type="match status" value="1"/>
</dbReference>
<dbReference type="Gene3D" id="3.20.20.80">
    <property type="entry name" value="Glycosidases"/>
    <property type="match status" value="1"/>
</dbReference>
<keyword evidence="6" id="KW-0336">GPI-anchor</keyword>
<keyword evidence="11" id="KW-1015">Disulfide bond</keyword>
<dbReference type="EC" id="3.2.1.39" evidence="4"/>
<evidence type="ECO:0000256" key="1">
    <source>
        <dbReference type="ARBA" id="ARBA00000382"/>
    </source>
</evidence>
<dbReference type="AlphaFoldDB" id="A0A5A7Q3S2"/>
<evidence type="ECO:0000256" key="14">
    <source>
        <dbReference type="ARBA" id="ARBA00023295"/>
    </source>
</evidence>
<dbReference type="Pfam" id="PF00332">
    <property type="entry name" value="Glyco_hydro_17"/>
    <property type="match status" value="1"/>
</dbReference>
<keyword evidence="14 16" id="KW-0326">Glycosidase</keyword>
<evidence type="ECO:0000256" key="13">
    <source>
        <dbReference type="ARBA" id="ARBA00023288"/>
    </source>
</evidence>
<dbReference type="Gene3D" id="1.20.58.1040">
    <property type="match status" value="1"/>
</dbReference>
<dbReference type="EMBL" id="BKCP01005738">
    <property type="protein sequence ID" value="GER39790.1"/>
    <property type="molecule type" value="Genomic_DNA"/>
</dbReference>
<dbReference type="FunFam" id="3.20.20.80:FF:000008">
    <property type="entry name" value="Glucan endo-1,3-beta-glucosidase 5"/>
    <property type="match status" value="1"/>
</dbReference>
<evidence type="ECO:0000256" key="2">
    <source>
        <dbReference type="ARBA" id="ARBA00004609"/>
    </source>
</evidence>
<dbReference type="GO" id="GO:0005975">
    <property type="term" value="P:carbohydrate metabolic process"/>
    <property type="evidence" value="ECO:0007669"/>
    <property type="project" value="InterPro"/>
</dbReference>
<feature type="chain" id="PRO_5023040543" description="glucan endo-1,3-beta-D-glucosidase" evidence="17">
    <location>
        <begin position="31"/>
        <end position="493"/>
    </location>
</feature>
<sequence>MGHLRNNCAFALEISACVLLLFMVGNNVDGIGVNWGTQASHPLPPRTIVKLLKDNGIEKVKLFDADDGALRALSGSGIEVMVGIPNDMLATIAHDMSAAERWVENNVSAHISSHSVDIRYVAVGNEPFLSTYNRTYENTTFPALQNIQAAIVKAGLGNRVRATVPLNADVYQSTSQLPSSGNFRSDIRTLILQIVTFLDQNASPFTVNIYPFISLHNDPSFPLDYAFFDDTYSSPILDGPHTYTNVFNANFDTLVWALRTNGFPNMTIIVGEVGWPTDGGPTANPGYAQRFNQGFLSRVNRGTPMRPGVPINAYLFSLVDEDAKSIQPGSFERHWGIFYYDGTPKYNLSLGTRGGGGVVVGAEGVRRLPRRWCVMAGEASMDDTRVADSVGYACARADCTSLGNGSSCGGLDARGNISYAFNNYYQIQDQREDACRFANLSVVTMRDPSAGECRFEIMIDTRGGESGGGVEWGPPPGMAVRVLVLLLVLFACI</sequence>
<organism evidence="19 20">
    <name type="scientific">Striga asiatica</name>
    <name type="common">Asiatic witchweed</name>
    <name type="synonym">Buchnera asiatica</name>
    <dbReference type="NCBI Taxonomy" id="4170"/>
    <lineage>
        <taxon>Eukaryota</taxon>
        <taxon>Viridiplantae</taxon>
        <taxon>Streptophyta</taxon>
        <taxon>Embryophyta</taxon>
        <taxon>Tracheophyta</taxon>
        <taxon>Spermatophyta</taxon>
        <taxon>Magnoliopsida</taxon>
        <taxon>eudicotyledons</taxon>
        <taxon>Gunneridae</taxon>
        <taxon>Pentapetalae</taxon>
        <taxon>asterids</taxon>
        <taxon>lamiids</taxon>
        <taxon>Lamiales</taxon>
        <taxon>Orobanchaceae</taxon>
        <taxon>Buchnereae</taxon>
        <taxon>Striga</taxon>
    </lineage>
</organism>
<keyword evidence="5" id="KW-1003">Cell membrane</keyword>
<keyword evidence="20" id="KW-1185">Reference proteome</keyword>
<keyword evidence="12" id="KW-0325">Glycoprotein</keyword>
<comment type="catalytic activity">
    <reaction evidence="1">
        <text>Hydrolysis of (1-&gt;3)-beta-D-glucosidic linkages in (1-&gt;3)-beta-D-glucans.</text>
        <dbReference type="EC" id="3.2.1.39"/>
    </reaction>
</comment>
<dbReference type="OrthoDB" id="1293114at2759"/>
<dbReference type="GO" id="GO:0098552">
    <property type="term" value="C:side of membrane"/>
    <property type="evidence" value="ECO:0007669"/>
    <property type="project" value="UniProtKB-KW"/>
</dbReference>
<feature type="domain" description="X8" evidence="18">
    <location>
        <begin position="371"/>
        <end position="455"/>
    </location>
</feature>
<evidence type="ECO:0000256" key="7">
    <source>
        <dbReference type="ARBA" id="ARBA00022729"/>
    </source>
</evidence>
<keyword evidence="13" id="KW-0449">Lipoprotein</keyword>
<comment type="similarity">
    <text evidence="3 15">Belongs to the glycosyl hydrolase 17 family.</text>
</comment>